<dbReference type="InterPro" id="IPR003661">
    <property type="entry name" value="HisK_dim/P_dom"/>
</dbReference>
<accession>A0A0X3UM80</accession>
<dbReference type="RefSeq" id="WP_067691630.1">
    <property type="nucleotide sequence ID" value="NZ_LLZH01000134.1"/>
</dbReference>
<evidence type="ECO:0000256" key="10">
    <source>
        <dbReference type="SAM" id="MobiDB-lite"/>
    </source>
</evidence>
<dbReference type="FunFam" id="3.30.565.10:FF:000006">
    <property type="entry name" value="Sensor histidine kinase WalK"/>
    <property type="match status" value="1"/>
</dbReference>
<comment type="caution">
    <text evidence="14">The sequence shown here is derived from an EMBL/GenBank/DDBJ whole genome shotgun (WGS) entry which is preliminary data.</text>
</comment>
<dbReference type="SMART" id="SM00304">
    <property type="entry name" value="HAMP"/>
    <property type="match status" value="1"/>
</dbReference>
<comment type="subcellular location">
    <subcellularLocation>
        <location evidence="2">Cell membrane</location>
    </subcellularLocation>
</comment>
<evidence type="ECO:0000256" key="7">
    <source>
        <dbReference type="ARBA" id="ARBA00022777"/>
    </source>
</evidence>
<keyword evidence="9" id="KW-0902">Two-component regulatory system</keyword>
<dbReference type="PROSITE" id="PS50109">
    <property type="entry name" value="HIS_KIN"/>
    <property type="match status" value="1"/>
</dbReference>
<keyword evidence="11" id="KW-0472">Membrane</keyword>
<evidence type="ECO:0000256" key="5">
    <source>
        <dbReference type="ARBA" id="ARBA00022679"/>
    </source>
</evidence>
<evidence type="ECO:0000256" key="4">
    <source>
        <dbReference type="ARBA" id="ARBA00022553"/>
    </source>
</evidence>
<dbReference type="PANTHER" id="PTHR43711:SF1">
    <property type="entry name" value="HISTIDINE KINASE 1"/>
    <property type="match status" value="1"/>
</dbReference>
<dbReference type="PANTHER" id="PTHR43711">
    <property type="entry name" value="TWO-COMPONENT HISTIDINE KINASE"/>
    <property type="match status" value="1"/>
</dbReference>
<keyword evidence="5" id="KW-0808">Transferase</keyword>
<dbReference type="InterPro" id="IPR036890">
    <property type="entry name" value="HATPase_C_sf"/>
</dbReference>
<evidence type="ECO:0000313" key="14">
    <source>
        <dbReference type="EMBL" id="KUL33749.1"/>
    </source>
</evidence>
<dbReference type="SMART" id="SM00387">
    <property type="entry name" value="HATPase_c"/>
    <property type="match status" value="1"/>
</dbReference>
<evidence type="ECO:0000256" key="3">
    <source>
        <dbReference type="ARBA" id="ARBA00012438"/>
    </source>
</evidence>
<sequence length="608" mass="64112">MVRTSLLVRLLALSAVVSLLSIGATAWLAVRTTTRAIQQERGQALTDEAKVYDALLGYAAGHPDWSGVGPLVTKLAAETGHRIALTGRAREPIADSAGALTGPGAAGALPDQALATIDPLAVAADDPIDPRALGPFRLTAAETTRLHVIATRVQSCLRDPPIAPAPAPDGQDRVMIHNVEIVDEPNGRPRIEAPGTDLSADTITCAEGRADLAAPTATERKALTRLGKLVNACLARQDIPAVTIGLANTWTWADPESARTGERRNQPVADCLTAGRREQLASYVAPAALVFVTTPGTAATSTLDLSPANQRRIFTVTGLVLLAAIGVTTLVGVRLIRPLRALTAAAGRMRDGDARASVKVTGRDEIGRLAAAFNDMTERRRHVEQLRKTMVGDIAHEMRTPVTNIRGWLEAAADGVVPLDRELMVSLLEEALLLQHVIDDLQDLSAADAGELRLHPQLVEIAELLPAITEAFASAADRAGVTLTVAAPPTLITADPIRLRQAVGNLITNAIRHTPAGGHVNILSGTADGLLRIDVRDTGPGLPLDQQALVFERFWRAEKSRSRQTGGSGLGLSIVRKLAEAHGGSASVSSTPGEGATFTVHLPLDQRD</sequence>
<dbReference type="OrthoDB" id="9786919at2"/>
<dbReference type="SMART" id="SM00388">
    <property type="entry name" value="HisKA"/>
    <property type="match status" value="1"/>
</dbReference>
<dbReference type="PRINTS" id="PR00344">
    <property type="entry name" value="BCTRLSENSOR"/>
</dbReference>
<keyword evidence="15" id="KW-1185">Reference proteome</keyword>
<dbReference type="Proteomes" id="UP000053244">
    <property type="component" value="Unassembled WGS sequence"/>
</dbReference>
<dbReference type="InterPro" id="IPR050736">
    <property type="entry name" value="Sensor_HK_Regulatory"/>
</dbReference>
<feature type="transmembrane region" description="Helical" evidence="11">
    <location>
        <begin position="313"/>
        <end position="333"/>
    </location>
</feature>
<dbReference type="Gene3D" id="6.10.340.10">
    <property type="match status" value="1"/>
</dbReference>
<evidence type="ECO:0000256" key="6">
    <source>
        <dbReference type="ARBA" id="ARBA00022692"/>
    </source>
</evidence>
<dbReference type="PROSITE" id="PS50885">
    <property type="entry name" value="HAMP"/>
    <property type="match status" value="1"/>
</dbReference>
<evidence type="ECO:0000256" key="11">
    <source>
        <dbReference type="SAM" id="Phobius"/>
    </source>
</evidence>
<evidence type="ECO:0000256" key="2">
    <source>
        <dbReference type="ARBA" id="ARBA00004236"/>
    </source>
</evidence>
<dbReference type="Pfam" id="PF02518">
    <property type="entry name" value="HATPase_c"/>
    <property type="match status" value="1"/>
</dbReference>
<dbReference type="EMBL" id="LLZH01000134">
    <property type="protein sequence ID" value="KUL33749.1"/>
    <property type="molecule type" value="Genomic_DNA"/>
</dbReference>
<keyword evidence="6 11" id="KW-0812">Transmembrane</keyword>
<organism evidence="14 15">
    <name type="scientific">Actinoplanes awajinensis subsp. mycoplanecinus</name>
    <dbReference type="NCBI Taxonomy" id="135947"/>
    <lineage>
        <taxon>Bacteria</taxon>
        <taxon>Bacillati</taxon>
        <taxon>Actinomycetota</taxon>
        <taxon>Actinomycetes</taxon>
        <taxon>Micromonosporales</taxon>
        <taxon>Micromonosporaceae</taxon>
        <taxon>Actinoplanes</taxon>
    </lineage>
</organism>
<dbReference type="SUPFAM" id="SSF47384">
    <property type="entry name" value="Homodimeric domain of signal transducing histidine kinase"/>
    <property type="match status" value="1"/>
</dbReference>
<dbReference type="InterPro" id="IPR003594">
    <property type="entry name" value="HATPase_dom"/>
</dbReference>
<feature type="domain" description="HAMP" evidence="13">
    <location>
        <begin position="333"/>
        <end position="385"/>
    </location>
</feature>
<dbReference type="CDD" id="cd16922">
    <property type="entry name" value="HATPase_EvgS-ArcB-TorS-like"/>
    <property type="match status" value="1"/>
</dbReference>
<keyword evidence="7" id="KW-0418">Kinase</keyword>
<dbReference type="EC" id="2.7.13.3" evidence="3"/>
<dbReference type="InterPro" id="IPR003660">
    <property type="entry name" value="HAMP_dom"/>
</dbReference>
<evidence type="ECO:0000259" key="12">
    <source>
        <dbReference type="PROSITE" id="PS50109"/>
    </source>
</evidence>
<dbReference type="Pfam" id="PF00672">
    <property type="entry name" value="HAMP"/>
    <property type="match status" value="1"/>
</dbReference>
<dbReference type="SUPFAM" id="SSF158472">
    <property type="entry name" value="HAMP domain-like"/>
    <property type="match status" value="1"/>
</dbReference>
<dbReference type="AlphaFoldDB" id="A0A0X3UM80"/>
<dbReference type="GO" id="GO:0005886">
    <property type="term" value="C:plasma membrane"/>
    <property type="evidence" value="ECO:0007669"/>
    <property type="project" value="UniProtKB-SubCell"/>
</dbReference>
<proteinExistence type="predicted"/>
<reference evidence="14 15" key="1">
    <citation type="submission" date="2015-10" db="EMBL/GenBank/DDBJ databases">
        <authorList>
            <person name="Gilbert D.G."/>
        </authorList>
    </citation>
    <scope>NUCLEOTIDE SEQUENCE [LARGE SCALE GENOMIC DNA]</scope>
    <source>
        <strain evidence="14 15">NRRL B-16712</strain>
    </source>
</reference>
<protein>
    <recommendedName>
        <fullName evidence="3">histidine kinase</fullName>
        <ecNumber evidence="3">2.7.13.3</ecNumber>
    </recommendedName>
</protein>
<dbReference type="Pfam" id="PF00512">
    <property type="entry name" value="HisKA"/>
    <property type="match status" value="1"/>
</dbReference>
<gene>
    <name evidence="14" type="ORF">ADL15_17280</name>
</gene>
<keyword evidence="8 11" id="KW-1133">Transmembrane helix</keyword>
<evidence type="ECO:0000259" key="13">
    <source>
        <dbReference type="PROSITE" id="PS50885"/>
    </source>
</evidence>
<dbReference type="GO" id="GO:0000155">
    <property type="term" value="F:phosphorelay sensor kinase activity"/>
    <property type="evidence" value="ECO:0007669"/>
    <property type="project" value="InterPro"/>
</dbReference>
<dbReference type="SUPFAM" id="SSF55874">
    <property type="entry name" value="ATPase domain of HSP90 chaperone/DNA topoisomerase II/histidine kinase"/>
    <property type="match status" value="1"/>
</dbReference>
<dbReference type="InterPro" id="IPR036097">
    <property type="entry name" value="HisK_dim/P_sf"/>
</dbReference>
<feature type="domain" description="Histidine kinase" evidence="12">
    <location>
        <begin position="393"/>
        <end position="606"/>
    </location>
</feature>
<evidence type="ECO:0000256" key="1">
    <source>
        <dbReference type="ARBA" id="ARBA00000085"/>
    </source>
</evidence>
<dbReference type="CDD" id="cd00082">
    <property type="entry name" value="HisKA"/>
    <property type="match status" value="1"/>
</dbReference>
<dbReference type="CDD" id="cd06225">
    <property type="entry name" value="HAMP"/>
    <property type="match status" value="1"/>
</dbReference>
<dbReference type="InterPro" id="IPR005467">
    <property type="entry name" value="His_kinase_dom"/>
</dbReference>
<dbReference type="Gene3D" id="1.10.287.130">
    <property type="match status" value="1"/>
</dbReference>
<dbReference type="InterPro" id="IPR004358">
    <property type="entry name" value="Sig_transdc_His_kin-like_C"/>
</dbReference>
<comment type="catalytic activity">
    <reaction evidence="1">
        <text>ATP + protein L-histidine = ADP + protein N-phospho-L-histidine.</text>
        <dbReference type="EC" id="2.7.13.3"/>
    </reaction>
</comment>
<keyword evidence="4" id="KW-0597">Phosphoprotein</keyword>
<dbReference type="Gene3D" id="3.30.565.10">
    <property type="entry name" value="Histidine kinase-like ATPase, C-terminal domain"/>
    <property type="match status" value="1"/>
</dbReference>
<feature type="region of interest" description="Disordered" evidence="10">
    <location>
        <begin position="584"/>
        <end position="608"/>
    </location>
</feature>
<evidence type="ECO:0000313" key="15">
    <source>
        <dbReference type="Proteomes" id="UP000053244"/>
    </source>
</evidence>
<name>A0A0X3UM80_9ACTN</name>
<evidence type="ECO:0000256" key="9">
    <source>
        <dbReference type="ARBA" id="ARBA00023012"/>
    </source>
</evidence>
<evidence type="ECO:0000256" key="8">
    <source>
        <dbReference type="ARBA" id="ARBA00022989"/>
    </source>
</evidence>